<keyword evidence="1" id="KW-0472">Membrane</keyword>
<feature type="transmembrane region" description="Helical" evidence="1">
    <location>
        <begin position="12"/>
        <end position="34"/>
    </location>
</feature>
<keyword evidence="1" id="KW-0812">Transmembrane</keyword>
<evidence type="ECO:0000313" key="3">
    <source>
        <dbReference type="Proteomes" id="UP000007397"/>
    </source>
</evidence>
<dbReference type="HOGENOM" id="CLU_199765_0_0_9"/>
<sequence>MMEFELSFRNKIVRMFFIWVIPVWLLTIILIFTLPNHYQWIPSFLPIVTVIIFYLWAKFYSKTEKS</sequence>
<accession>I0JLE9</accession>
<dbReference type="KEGG" id="hhd:HBHAL_2618_A"/>
<keyword evidence="1" id="KW-1133">Transmembrane helix</keyword>
<name>I0JLE9_HALH3</name>
<proteinExistence type="predicted"/>
<evidence type="ECO:0000256" key="1">
    <source>
        <dbReference type="SAM" id="Phobius"/>
    </source>
</evidence>
<organism evidence="2 3">
    <name type="scientific">Halobacillus halophilus (strain ATCC 35676 / DSM 2266 / JCM 20832 / KCTC 3685 / LMG 17431 / NBRC 102448 / NCIMB 2269)</name>
    <name type="common">Sporosarcina halophila</name>
    <dbReference type="NCBI Taxonomy" id="866895"/>
    <lineage>
        <taxon>Bacteria</taxon>
        <taxon>Bacillati</taxon>
        <taxon>Bacillota</taxon>
        <taxon>Bacilli</taxon>
        <taxon>Bacillales</taxon>
        <taxon>Bacillaceae</taxon>
        <taxon>Halobacillus</taxon>
    </lineage>
</organism>
<dbReference type="Proteomes" id="UP000007397">
    <property type="component" value="Chromosome"/>
</dbReference>
<gene>
    <name evidence="2" type="ORF">HBHAL_2618_A</name>
</gene>
<dbReference type="AlphaFoldDB" id="I0JLE9"/>
<dbReference type="EMBL" id="HE717023">
    <property type="protein sequence ID" value="CCG44969.1"/>
    <property type="molecule type" value="Genomic_DNA"/>
</dbReference>
<feature type="transmembrane region" description="Helical" evidence="1">
    <location>
        <begin position="40"/>
        <end position="57"/>
    </location>
</feature>
<reference evidence="2 3" key="1">
    <citation type="journal article" date="2013" name="Environ. Microbiol.">
        <title>Chloride and organic osmolytes: a hybrid strategy to cope with elevated salinities by the moderately halophilic, chloride-dependent bacterium Halobacillus halophilus.</title>
        <authorList>
            <person name="Saum S.H."/>
            <person name="Pfeiffer F."/>
            <person name="Palm P."/>
            <person name="Rampp M."/>
            <person name="Schuster S.C."/>
            <person name="Muller V."/>
            <person name="Oesterhelt D."/>
        </authorList>
    </citation>
    <scope>NUCLEOTIDE SEQUENCE [LARGE SCALE GENOMIC DNA]</scope>
    <source>
        <strain evidence="3">ATCC 35676 / DSM 2266 / JCM 20832 / KCTC 3685 / LMG 17431 / NBRC 102448 / NCIMB 2269</strain>
    </source>
</reference>
<protein>
    <submittedName>
        <fullName evidence="2">Uncharacterized protein</fullName>
    </submittedName>
</protein>
<keyword evidence="3" id="KW-1185">Reference proteome</keyword>
<evidence type="ECO:0000313" key="2">
    <source>
        <dbReference type="EMBL" id="CCG44969.1"/>
    </source>
</evidence>